<feature type="region of interest" description="Disordered" evidence="3">
    <location>
        <begin position="1"/>
        <end position="26"/>
    </location>
</feature>
<dbReference type="Pfam" id="PF03193">
    <property type="entry name" value="RsgA_GTPase"/>
    <property type="match status" value="1"/>
</dbReference>
<evidence type="ECO:0000256" key="2">
    <source>
        <dbReference type="HAMAP-Rule" id="MF_01820"/>
    </source>
</evidence>
<sequence>MAKRSKRRQARGGRRGNGQETVLPDVSTLADVPGWGDLAPTPLQDEAFAAWRGASEDPDGLEEGCVCRLDRGFPAVLTASGPVRAEHAVRIAKEADALKPAVGDWVALRRPAGHDMAVIEEVLPRKSEVARWRGGSRGERQVLAANVDVVLCAQAEGRRGISLDRAARAATVTADCGAAWAVVLTKADCAPSPETLAADVAALRAMFGPGTPVVVCASLLEDGGEPEQDAGLEALRAAVEGAGGSWGVGAVRALVPEGRTGMVLGESGVGKSTLLNALLGHEALETGAVRERDGAGRHTTVTRRMVRLPGAGVIIDCPGLRSLPLVGHERGLAKVFPEVAVEAGSCRFRDCTHGSEPGCAVVGAASRGAFTAEALDAWRSLAAEMRESAGTLDPDVRL</sequence>
<feature type="binding site" evidence="2">
    <location>
        <position position="359"/>
    </location>
    <ligand>
        <name>Zn(2+)</name>
        <dbReference type="ChEBI" id="CHEBI:29105"/>
    </ligand>
</feature>
<comment type="cofactor">
    <cofactor evidence="2">
        <name>Zn(2+)</name>
        <dbReference type="ChEBI" id="CHEBI:29105"/>
    </cofactor>
    <text evidence="2">Binds 1 zinc ion per subunit.</text>
</comment>
<comment type="subcellular location">
    <subcellularLocation>
        <location evidence="2">Cytoplasm</location>
    </subcellularLocation>
</comment>
<comment type="caution">
    <text evidence="5">The sequence shown here is derived from an EMBL/GenBank/DDBJ whole genome shotgun (WGS) entry which is preliminary data.</text>
</comment>
<evidence type="ECO:0000313" key="6">
    <source>
        <dbReference type="Proteomes" id="UP001055025"/>
    </source>
</evidence>
<dbReference type="Gene3D" id="3.40.50.300">
    <property type="entry name" value="P-loop containing nucleotide triphosphate hydrolases"/>
    <property type="match status" value="1"/>
</dbReference>
<evidence type="ECO:0000259" key="4">
    <source>
        <dbReference type="PROSITE" id="PS50936"/>
    </source>
</evidence>
<keyword evidence="2" id="KW-0342">GTP-binding</keyword>
<protein>
    <recommendedName>
        <fullName evidence="2">Small ribosomal subunit biogenesis GTPase RsgA</fullName>
        <ecNumber evidence="2">3.6.1.-</ecNumber>
    </recommendedName>
</protein>
<dbReference type="PROSITE" id="PS50936">
    <property type="entry name" value="ENGC_GTPASE"/>
    <property type="match status" value="1"/>
</dbReference>
<feature type="domain" description="EngC GTPase" evidence="4">
    <location>
        <begin position="145"/>
        <end position="321"/>
    </location>
</feature>
<feature type="binding site" evidence="2">
    <location>
        <begin position="265"/>
        <end position="273"/>
    </location>
    <ligand>
        <name>GTP</name>
        <dbReference type="ChEBI" id="CHEBI:37565"/>
    </ligand>
</feature>
<comment type="function">
    <text evidence="2">One of several proteins that assist in the late maturation steps of the functional core of the 30S ribosomal subunit. Helps release RbfA from mature subunits. May play a role in the assembly of ribosomal proteins into the subunit. Circularly permuted GTPase that catalyzes slow GTP hydrolysis, GTPase activity is stimulated by the 30S ribosomal subunit.</text>
</comment>
<dbReference type="InterPro" id="IPR004881">
    <property type="entry name" value="Ribosome_biogen_GTPase_RsgA"/>
</dbReference>
<dbReference type="GO" id="GO:0042274">
    <property type="term" value="P:ribosomal small subunit biogenesis"/>
    <property type="evidence" value="ECO:0007669"/>
    <property type="project" value="UniProtKB-UniRule"/>
</dbReference>
<dbReference type="SUPFAM" id="SSF52540">
    <property type="entry name" value="P-loop containing nucleoside triphosphate hydrolases"/>
    <property type="match status" value="1"/>
</dbReference>
<comment type="subunit">
    <text evidence="2">Monomer. Associates with 30S ribosomal subunit, binds 16S rRNA.</text>
</comment>
<feature type="binding site" evidence="2">
    <location>
        <position position="353"/>
    </location>
    <ligand>
        <name>Zn(2+)</name>
        <dbReference type="ChEBI" id="CHEBI:29105"/>
    </ligand>
</feature>
<dbReference type="PANTHER" id="PTHR32120">
    <property type="entry name" value="SMALL RIBOSOMAL SUBUNIT BIOGENESIS GTPASE RSGA"/>
    <property type="match status" value="1"/>
</dbReference>
<evidence type="ECO:0000256" key="3">
    <source>
        <dbReference type="SAM" id="MobiDB-lite"/>
    </source>
</evidence>
<accession>A0AAV5B2R7</accession>
<keyword evidence="2" id="KW-0547">Nucleotide-binding</keyword>
<reference evidence="5" key="1">
    <citation type="journal article" date="2022" name="Int. J. Syst. Evol. Microbiol.">
        <title>Granulimonas faecalis gen. nov., sp. nov., and Leptogranulimonas caecicola gen. nov., sp. nov., novel lactate-producing Atopobiaceae bacteria isolated from mouse intestines, and an emended description of the family Atopobiaceae.</title>
        <authorList>
            <person name="Morinaga K."/>
            <person name="Kusada H."/>
            <person name="Sakamoto S."/>
            <person name="Murakami T."/>
            <person name="Toyoda A."/>
            <person name="Mori H."/>
            <person name="Meng X.Y."/>
            <person name="Takashino M."/>
            <person name="Murotomi K."/>
            <person name="Tamaki H."/>
        </authorList>
    </citation>
    <scope>NUCLEOTIDE SEQUENCE</scope>
    <source>
        <strain evidence="5">OPF53</strain>
    </source>
</reference>
<dbReference type="GO" id="GO:0005737">
    <property type="term" value="C:cytoplasm"/>
    <property type="evidence" value="ECO:0007669"/>
    <property type="project" value="UniProtKB-SubCell"/>
</dbReference>
<dbReference type="EMBL" id="BQKC01000001">
    <property type="protein sequence ID" value="GJM55851.1"/>
    <property type="molecule type" value="Genomic_DNA"/>
</dbReference>
<feature type="binding site" evidence="2">
    <location>
        <position position="351"/>
    </location>
    <ligand>
        <name>Zn(2+)</name>
        <dbReference type="ChEBI" id="CHEBI:29105"/>
    </ligand>
</feature>
<feature type="compositionally biased region" description="Basic residues" evidence="3">
    <location>
        <begin position="1"/>
        <end position="14"/>
    </location>
</feature>
<dbReference type="EC" id="3.6.1.-" evidence="2"/>
<dbReference type="GO" id="GO:0019843">
    <property type="term" value="F:rRNA binding"/>
    <property type="evidence" value="ECO:0007669"/>
    <property type="project" value="UniProtKB-KW"/>
</dbReference>
<dbReference type="InterPro" id="IPR010914">
    <property type="entry name" value="RsgA_GTPase_dom"/>
</dbReference>
<dbReference type="RefSeq" id="WP_251164305.1">
    <property type="nucleotide sequence ID" value="NZ_BQKC01000001.1"/>
</dbReference>
<dbReference type="PANTHER" id="PTHR32120:SF10">
    <property type="entry name" value="SMALL RIBOSOMAL SUBUNIT BIOGENESIS GTPASE RSGA"/>
    <property type="match status" value="1"/>
</dbReference>
<dbReference type="AlphaFoldDB" id="A0AAV5B2R7"/>
<evidence type="ECO:0000256" key="1">
    <source>
        <dbReference type="ARBA" id="ARBA00022517"/>
    </source>
</evidence>
<evidence type="ECO:0000313" key="5">
    <source>
        <dbReference type="EMBL" id="GJM55851.1"/>
    </source>
</evidence>
<keyword evidence="2" id="KW-0963">Cytoplasm</keyword>
<dbReference type="GO" id="GO:0005525">
    <property type="term" value="F:GTP binding"/>
    <property type="evidence" value="ECO:0007669"/>
    <property type="project" value="UniProtKB-UniRule"/>
</dbReference>
<dbReference type="HAMAP" id="MF_01820">
    <property type="entry name" value="GTPase_RsgA"/>
    <property type="match status" value="1"/>
</dbReference>
<keyword evidence="2" id="KW-0479">Metal-binding</keyword>
<comment type="similarity">
    <text evidence="2">Belongs to the TRAFAC class YlqF/YawG GTPase family. RsgA subfamily.</text>
</comment>
<organism evidence="5 6">
    <name type="scientific">Granulimonas faecalis</name>
    <dbReference type="NCBI Taxonomy" id="2894155"/>
    <lineage>
        <taxon>Bacteria</taxon>
        <taxon>Bacillati</taxon>
        <taxon>Actinomycetota</taxon>
        <taxon>Coriobacteriia</taxon>
        <taxon>Coriobacteriales</taxon>
        <taxon>Kribbibacteriaceae</taxon>
        <taxon>Granulimonas</taxon>
    </lineage>
</organism>
<name>A0AAV5B2R7_9ACTN</name>
<proteinExistence type="inferred from homology"/>
<keyword evidence="2" id="KW-0378">Hydrolase</keyword>
<keyword evidence="2" id="KW-0699">rRNA-binding</keyword>
<feature type="binding site" evidence="2">
    <location>
        <position position="346"/>
    </location>
    <ligand>
        <name>Zn(2+)</name>
        <dbReference type="ChEBI" id="CHEBI:29105"/>
    </ligand>
</feature>
<dbReference type="Gene3D" id="1.10.40.50">
    <property type="entry name" value="Probable gtpase engc, domain 3"/>
    <property type="match status" value="1"/>
</dbReference>
<dbReference type="InterPro" id="IPR027417">
    <property type="entry name" value="P-loop_NTPase"/>
</dbReference>
<keyword evidence="2" id="KW-0862">Zinc</keyword>
<keyword evidence="1 2" id="KW-0690">Ribosome biogenesis</keyword>
<dbReference type="Proteomes" id="UP001055025">
    <property type="component" value="Unassembled WGS sequence"/>
</dbReference>
<feature type="binding site" evidence="2">
    <location>
        <begin position="185"/>
        <end position="188"/>
    </location>
    <ligand>
        <name>GTP</name>
        <dbReference type="ChEBI" id="CHEBI:37565"/>
    </ligand>
</feature>
<gene>
    <name evidence="2 5" type="primary">rsgA</name>
    <name evidence="5" type="ORF">ATOP_15060</name>
</gene>
<dbReference type="GO" id="GO:0003924">
    <property type="term" value="F:GTPase activity"/>
    <property type="evidence" value="ECO:0007669"/>
    <property type="project" value="UniProtKB-UniRule"/>
</dbReference>
<dbReference type="GO" id="GO:0046872">
    <property type="term" value="F:metal ion binding"/>
    <property type="evidence" value="ECO:0007669"/>
    <property type="project" value="UniProtKB-KW"/>
</dbReference>
<keyword evidence="2" id="KW-0694">RNA-binding</keyword>
<keyword evidence="6" id="KW-1185">Reference proteome</keyword>